<dbReference type="PANTHER" id="PTHR43742">
    <property type="entry name" value="TRIMETHYLAMINE-N-OXIDE REDUCTASE"/>
    <property type="match status" value="1"/>
</dbReference>
<dbReference type="OrthoDB" id="9803192at2"/>
<proteinExistence type="inferred from homology"/>
<evidence type="ECO:0000259" key="8">
    <source>
        <dbReference type="PROSITE" id="PS51669"/>
    </source>
</evidence>
<evidence type="ECO:0000256" key="2">
    <source>
        <dbReference type="ARBA" id="ARBA00010312"/>
    </source>
</evidence>
<keyword evidence="4" id="KW-0479">Metal-binding</keyword>
<dbReference type="InterPro" id="IPR006657">
    <property type="entry name" value="MoPterin_dinucl-bd_dom"/>
</dbReference>
<evidence type="ECO:0000313" key="9">
    <source>
        <dbReference type="EMBL" id="SHE79455.1"/>
    </source>
</evidence>
<dbReference type="GO" id="GO:0043546">
    <property type="term" value="F:molybdopterin cofactor binding"/>
    <property type="evidence" value="ECO:0007669"/>
    <property type="project" value="InterPro"/>
</dbReference>
<evidence type="ECO:0000256" key="1">
    <source>
        <dbReference type="ARBA" id="ARBA00001942"/>
    </source>
</evidence>
<evidence type="ECO:0000256" key="4">
    <source>
        <dbReference type="ARBA" id="ARBA00022723"/>
    </source>
</evidence>
<dbReference type="PROSITE" id="PS00932">
    <property type="entry name" value="MOLYBDOPTERIN_PROK_3"/>
    <property type="match status" value="1"/>
</dbReference>
<dbReference type="InterPro" id="IPR009010">
    <property type="entry name" value="Asp_de-COase-like_dom_sf"/>
</dbReference>
<keyword evidence="6" id="KW-0408">Iron</keyword>
<keyword evidence="7" id="KW-0411">Iron-sulfur</keyword>
<dbReference type="SUPFAM" id="SSF50692">
    <property type="entry name" value="ADC-like"/>
    <property type="match status" value="1"/>
</dbReference>
<evidence type="ECO:0000256" key="6">
    <source>
        <dbReference type="ARBA" id="ARBA00023004"/>
    </source>
</evidence>
<dbReference type="GO" id="GO:0009061">
    <property type="term" value="P:anaerobic respiration"/>
    <property type="evidence" value="ECO:0007669"/>
    <property type="project" value="TreeGrafter"/>
</dbReference>
<comment type="similarity">
    <text evidence="2">Belongs to the prokaryotic molybdopterin-containing oxidoreductase family.</text>
</comment>
<gene>
    <name evidence="9" type="ORF">SAMN02746064_01208</name>
</gene>
<dbReference type="Gene3D" id="2.40.40.20">
    <property type="match status" value="1"/>
</dbReference>
<dbReference type="Proteomes" id="UP000184251">
    <property type="component" value="Unassembled WGS sequence"/>
</dbReference>
<dbReference type="PANTHER" id="PTHR43742:SF3">
    <property type="entry name" value="DIMETHYL SULFOXIDE REDUCTASE DMSA"/>
    <property type="match status" value="1"/>
</dbReference>
<dbReference type="SUPFAM" id="SSF53706">
    <property type="entry name" value="Formate dehydrogenase/DMSO reductase, domains 1-3"/>
    <property type="match status" value="1"/>
</dbReference>
<dbReference type="EMBL" id="FQTU01000007">
    <property type="protein sequence ID" value="SHE79455.1"/>
    <property type="molecule type" value="Genomic_DNA"/>
</dbReference>
<keyword evidence="10" id="KW-1185">Reference proteome</keyword>
<dbReference type="GO" id="GO:0009389">
    <property type="term" value="F:dimethyl sulfoxide reductase activity"/>
    <property type="evidence" value="ECO:0007669"/>
    <property type="project" value="InterPro"/>
</dbReference>
<dbReference type="NCBIfam" id="TIGR02166">
    <property type="entry name" value="dmsA_ynfE"/>
    <property type="match status" value="1"/>
</dbReference>
<dbReference type="InterPro" id="IPR006656">
    <property type="entry name" value="Mopterin_OxRdtase"/>
</dbReference>
<evidence type="ECO:0000256" key="3">
    <source>
        <dbReference type="ARBA" id="ARBA00022505"/>
    </source>
</evidence>
<dbReference type="Pfam" id="PF00384">
    <property type="entry name" value="Molybdopterin"/>
    <property type="match status" value="1"/>
</dbReference>
<keyword evidence="5" id="KW-0560">Oxidoreductase</keyword>
<dbReference type="PROSITE" id="PS00490">
    <property type="entry name" value="MOLYBDOPTERIN_PROK_2"/>
    <property type="match status" value="1"/>
</dbReference>
<dbReference type="GO" id="GO:0030288">
    <property type="term" value="C:outer membrane-bounded periplasmic space"/>
    <property type="evidence" value="ECO:0007669"/>
    <property type="project" value="TreeGrafter"/>
</dbReference>
<sequence length="745" mass="83377">MEKWVLTSGTNNCGGRCIIKACVKNGQVVKIETEKPCEVGDEVSLTACPRGINYSETFLSDKRLRYPMKRVGKRGEGKFERISWNDAIKIIADEWIRIREKYGMGSRYVNYSTGNMGVMRGYALVKHLLALDGGFLDYYNSYSDACTTIATPYTYGTEITGNSLTELKKSKLIILSGHNPAETRFGDFLWHLKEAKKAGVKIIAIDPRFSDTAKSIADEWIGIKPGTDSALIDAMAYVLYTKELHDKEFLNKFCIGFDEEHMPQGIKSGESYEAYITGKKDGIPKTPLWAEAITGIDAKKIELLAIEYASSKPAAFIQGWGPQRHSNGEQAARSSTLIACMTGNVGVAGGWAGGKGSIEGHEKPAFPQAKNPYSGKIPVFLWTDGIIRGTKMTAPDDGLKGVEKLDSDIKMIINLAGNILVNQHSDINRTIKILKDESLCEFILCSDLFMTPSAKFADILLPGTSMFENENITRPWMYGDFILYNNKAIDPMHESRFEYDWLCDLAKKLGLLEKFSMGGKSLTDYLEYIYEELREREKELPQFNVFVKNGGYKYKNNKTFIAFSRQIEDPDNCPFPTPSGKIEIFSKRLYDMNKPDEIPAIPKYTKGFEGIGDDKKDIYPLQLIGWHTKRRTHSTHESNEKMAKLEAQRLWISIVDAKKRGICDGDMVEVYNDRGKINIEAFVTDKIIQGVVAMPQGAWYKPDGESCDKAGSINVLTTSKPTPLAKGNPQHSNLVEVSIQSSRRG</sequence>
<dbReference type="InterPro" id="IPR006655">
    <property type="entry name" value="Mopterin_OxRdtase_prok_CS"/>
</dbReference>
<evidence type="ECO:0000313" key="10">
    <source>
        <dbReference type="Proteomes" id="UP000184251"/>
    </source>
</evidence>
<dbReference type="GO" id="GO:0009055">
    <property type="term" value="F:electron transfer activity"/>
    <property type="evidence" value="ECO:0007669"/>
    <property type="project" value="TreeGrafter"/>
</dbReference>
<evidence type="ECO:0000256" key="5">
    <source>
        <dbReference type="ARBA" id="ARBA00023002"/>
    </source>
</evidence>
<dbReference type="InterPro" id="IPR011888">
    <property type="entry name" value="Anaer_DMSO_reductase"/>
</dbReference>
<dbReference type="RefSeq" id="WP_073270188.1">
    <property type="nucleotide sequence ID" value="NZ_FQTU01000007.1"/>
</dbReference>
<dbReference type="InterPro" id="IPR050612">
    <property type="entry name" value="Prok_Mopterin_Oxidored"/>
</dbReference>
<organism evidence="9 10">
    <name type="scientific">Alkalibacter saccharofermentans DSM 14828</name>
    <dbReference type="NCBI Taxonomy" id="1120975"/>
    <lineage>
        <taxon>Bacteria</taxon>
        <taxon>Bacillati</taxon>
        <taxon>Bacillota</taxon>
        <taxon>Clostridia</taxon>
        <taxon>Eubacteriales</taxon>
        <taxon>Eubacteriaceae</taxon>
        <taxon>Alkalibacter</taxon>
    </lineage>
</organism>
<dbReference type="Gene3D" id="3.40.228.10">
    <property type="entry name" value="Dimethylsulfoxide Reductase, domain 2"/>
    <property type="match status" value="2"/>
</dbReference>
<keyword evidence="3" id="KW-0500">Molybdenum</keyword>
<reference evidence="9 10" key="1">
    <citation type="submission" date="2016-11" db="EMBL/GenBank/DDBJ databases">
        <authorList>
            <person name="Jaros S."/>
            <person name="Januszkiewicz K."/>
            <person name="Wedrychowicz H."/>
        </authorList>
    </citation>
    <scope>NUCLEOTIDE SEQUENCE [LARGE SCALE GENOMIC DNA]</scope>
    <source>
        <strain evidence="9 10">DSM 14828</strain>
    </source>
</reference>
<name>A0A1M4WE49_9FIRM</name>
<dbReference type="Gene3D" id="3.40.50.12440">
    <property type="match status" value="1"/>
</dbReference>
<dbReference type="AlphaFoldDB" id="A0A1M4WE49"/>
<protein>
    <submittedName>
        <fullName evidence="9">Anaerobic dimethyl sulfoxide reductase subunit A</fullName>
    </submittedName>
</protein>
<dbReference type="Pfam" id="PF01568">
    <property type="entry name" value="Molydop_binding"/>
    <property type="match status" value="1"/>
</dbReference>
<dbReference type="GO" id="GO:0051539">
    <property type="term" value="F:4 iron, 4 sulfur cluster binding"/>
    <property type="evidence" value="ECO:0007669"/>
    <property type="project" value="InterPro"/>
</dbReference>
<evidence type="ECO:0000256" key="7">
    <source>
        <dbReference type="ARBA" id="ARBA00023014"/>
    </source>
</evidence>
<dbReference type="PROSITE" id="PS51669">
    <property type="entry name" value="4FE4S_MOW_BIS_MGD"/>
    <property type="match status" value="1"/>
</dbReference>
<dbReference type="GO" id="GO:0030151">
    <property type="term" value="F:molybdenum ion binding"/>
    <property type="evidence" value="ECO:0007669"/>
    <property type="project" value="InterPro"/>
</dbReference>
<accession>A0A1M4WE49</accession>
<dbReference type="Gene3D" id="3.40.50.740">
    <property type="match status" value="1"/>
</dbReference>
<dbReference type="STRING" id="1120975.SAMN02746064_01208"/>
<dbReference type="InterPro" id="IPR006963">
    <property type="entry name" value="Mopterin_OxRdtase_4Fe-4S_dom"/>
</dbReference>
<feature type="domain" description="4Fe-4S Mo/W bis-MGD-type" evidence="8">
    <location>
        <begin position="2"/>
        <end position="62"/>
    </location>
</feature>
<comment type="cofactor">
    <cofactor evidence="1">
        <name>Mo-bis(molybdopterin guanine dinucleotide)</name>
        <dbReference type="ChEBI" id="CHEBI:60539"/>
    </cofactor>
</comment>